<dbReference type="InterPro" id="IPR020843">
    <property type="entry name" value="ER"/>
</dbReference>
<evidence type="ECO:0000256" key="1">
    <source>
        <dbReference type="ARBA" id="ARBA00001947"/>
    </source>
</evidence>
<dbReference type="AlphaFoldDB" id="A0A9P8RI22"/>
<dbReference type="GO" id="GO:0004022">
    <property type="term" value="F:alcohol dehydrogenase (NAD+) activity"/>
    <property type="evidence" value="ECO:0007669"/>
    <property type="project" value="TreeGrafter"/>
</dbReference>
<reference evidence="9" key="1">
    <citation type="journal article" date="2021" name="Nat. Commun.">
        <title>Genetic determinants of endophytism in the Arabidopsis root mycobiome.</title>
        <authorList>
            <person name="Mesny F."/>
            <person name="Miyauchi S."/>
            <person name="Thiergart T."/>
            <person name="Pickel B."/>
            <person name="Atanasova L."/>
            <person name="Karlsson M."/>
            <person name="Huettel B."/>
            <person name="Barry K.W."/>
            <person name="Haridas S."/>
            <person name="Chen C."/>
            <person name="Bauer D."/>
            <person name="Andreopoulos W."/>
            <person name="Pangilinan J."/>
            <person name="LaButti K."/>
            <person name="Riley R."/>
            <person name="Lipzen A."/>
            <person name="Clum A."/>
            <person name="Drula E."/>
            <person name="Henrissat B."/>
            <person name="Kohler A."/>
            <person name="Grigoriev I.V."/>
            <person name="Martin F.M."/>
            <person name="Hacquard S."/>
        </authorList>
    </citation>
    <scope>NUCLEOTIDE SEQUENCE</scope>
    <source>
        <strain evidence="9">MPI-SDFR-AT-0073</strain>
    </source>
</reference>
<keyword evidence="6" id="KW-0520">NAD</keyword>
<name>A0A9P8RI22_9PEZI</name>
<comment type="cofactor">
    <cofactor evidence="1 7">
        <name>Zn(2+)</name>
        <dbReference type="ChEBI" id="CHEBI:29105"/>
    </cofactor>
</comment>
<evidence type="ECO:0000256" key="3">
    <source>
        <dbReference type="ARBA" id="ARBA00022723"/>
    </source>
</evidence>
<dbReference type="Pfam" id="PF00107">
    <property type="entry name" value="ADH_zinc_N"/>
    <property type="match status" value="1"/>
</dbReference>
<dbReference type="Gene3D" id="3.90.180.10">
    <property type="entry name" value="Medium-chain alcohol dehydrogenases, catalytic domain"/>
    <property type="match status" value="1"/>
</dbReference>
<dbReference type="GO" id="GO:0005737">
    <property type="term" value="C:cytoplasm"/>
    <property type="evidence" value="ECO:0007669"/>
    <property type="project" value="TreeGrafter"/>
</dbReference>
<keyword evidence="5" id="KW-0560">Oxidoreductase</keyword>
<keyword evidence="3 7" id="KW-0479">Metal-binding</keyword>
<dbReference type="InterPro" id="IPR013154">
    <property type="entry name" value="ADH-like_N"/>
</dbReference>
<sequence length="339" mass="35647">MTLPKTYKQASFKAKGEALVLEDVDLVLPAKGEVLIKVEACGVCHSDVLAQYDGYGAGFPRVPGHEVIGKVAAVGDEVSEWKVGDRIGAGWHGGHDGSCHACQNSWFQSCDAGIVNGVTKNGGYAEYVIARANASVKIPTHVDAALFAPMLCAGVTVFQALRNSGVKPGETVAIQGLGGLGHLAIQFAKHMGYRVVAVSRGSEKEKSARELGANEYIDASKGDPGLALRKLGGAALALTTALKSDAITPLIKGLNILGKLIIVSLPGDFTINTYEAIKYGISVQVWPGGNNKDSERAVNFADLHGVNTIIETFPLSQAQQAYDHMLSGKALHRAVITMG</sequence>
<dbReference type="RefSeq" id="XP_045951035.1">
    <property type="nucleotide sequence ID" value="XM_046104363.1"/>
</dbReference>
<evidence type="ECO:0000259" key="8">
    <source>
        <dbReference type="SMART" id="SM00829"/>
    </source>
</evidence>
<dbReference type="OrthoDB" id="256333at2759"/>
<proteinExistence type="inferred from homology"/>
<dbReference type="GO" id="GO:0008270">
    <property type="term" value="F:zinc ion binding"/>
    <property type="evidence" value="ECO:0007669"/>
    <property type="project" value="InterPro"/>
</dbReference>
<evidence type="ECO:0000256" key="2">
    <source>
        <dbReference type="ARBA" id="ARBA00008072"/>
    </source>
</evidence>
<dbReference type="FunFam" id="3.40.50.720:FF:000039">
    <property type="entry name" value="Alcohol dehydrogenase AdhP"/>
    <property type="match status" value="1"/>
</dbReference>
<dbReference type="PANTHER" id="PTHR42940">
    <property type="entry name" value="ALCOHOL DEHYDROGENASE 1-RELATED"/>
    <property type="match status" value="1"/>
</dbReference>
<dbReference type="InterPro" id="IPR013149">
    <property type="entry name" value="ADH-like_C"/>
</dbReference>
<dbReference type="Pfam" id="PF08240">
    <property type="entry name" value="ADH_N"/>
    <property type="match status" value="1"/>
</dbReference>
<evidence type="ECO:0000256" key="5">
    <source>
        <dbReference type="ARBA" id="ARBA00023002"/>
    </source>
</evidence>
<dbReference type="SMART" id="SM00829">
    <property type="entry name" value="PKS_ER"/>
    <property type="match status" value="1"/>
</dbReference>
<comment type="similarity">
    <text evidence="2 7">Belongs to the zinc-containing alcohol dehydrogenase family.</text>
</comment>
<dbReference type="InterPro" id="IPR002328">
    <property type="entry name" value="ADH_Zn_CS"/>
</dbReference>
<dbReference type="PROSITE" id="PS00059">
    <property type="entry name" value="ADH_ZINC"/>
    <property type="match status" value="1"/>
</dbReference>
<dbReference type="GeneID" id="70133254"/>
<gene>
    <name evidence="9" type="ORF">BKA67DRAFT_588148</name>
</gene>
<feature type="domain" description="Enoyl reductase (ER)" evidence="8">
    <location>
        <begin position="16"/>
        <end position="336"/>
    </location>
</feature>
<dbReference type="InterPro" id="IPR036291">
    <property type="entry name" value="NAD(P)-bd_dom_sf"/>
</dbReference>
<comment type="caution">
    <text evidence="9">The sequence shown here is derived from an EMBL/GenBank/DDBJ whole genome shotgun (WGS) entry which is preliminary data.</text>
</comment>
<dbReference type="InterPro" id="IPR011032">
    <property type="entry name" value="GroES-like_sf"/>
</dbReference>
<evidence type="ECO:0000256" key="4">
    <source>
        <dbReference type="ARBA" id="ARBA00022833"/>
    </source>
</evidence>
<evidence type="ECO:0000313" key="9">
    <source>
        <dbReference type="EMBL" id="KAH6639961.1"/>
    </source>
</evidence>
<dbReference type="SUPFAM" id="SSF50129">
    <property type="entry name" value="GroES-like"/>
    <property type="match status" value="1"/>
</dbReference>
<organism evidence="9 10">
    <name type="scientific">Truncatella angustata</name>
    <dbReference type="NCBI Taxonomy" id="152316"/>
    <lineage>
        <taxon>Eukaryota</taxon>
        <taxon>Fungi</taxon>
        <taxon>Dikarya</taxon>
        <taxon>Ascomycota</taxon>
        <taxon>Pezizomycotina</taxon>
        <taxon>Sordariomycetes</taxon>
        <taxon>Xylariomycetidae</taxon>
        <taxon>Amphisphaeriales</taxon>
        <taxon>Sporocadaceae</taxon>
        <taxon>Truncatella</taxon>
    </lineage>
</organism>
<keyword evidence="10" id="KW-1185">Reference proteome</keyword>
<dbReference type="PANTHER" id="PTHR42940:SF7">
    <property type="entry name" value="ALCOHOL DEHYDROGENASE-LIKE N-TERMINAL DOMAIN-CONTAINING PROTEIN"/>
    <property type="match status" value="1"/>
</dbReference>
<dbReference type="Proteomes" id="UP000758603">
    <property type="component" value="Unassembled WGS sequence"/>
</dbReference>
<protein>
    <submittedName>
        <fullName evidence="9">Dehydrogenase</fullName>
    </submittedName>
</protein>
<dbReference type="SUPFAM" id="SSF51735">
    <property type="entry name" value="NAD(P)-binding Rossmann-fold domains"/>
    <property type="match status" value="1"/>
</dbReference>
<evidence type="ECO:0000256" key="7">
    <source>
        <dbReference type="RuleBase" id="RU361277"/>
    </source>
</evidence>
<evidence type="ECO:0000256" key="6">
    <source>
        <dbReference type="ARBA" id="ARBA00023027"/>
    </source>
</evidence>
<keyword evidence="4 7" id="KW-0862">Zinc</keyword>
<dbReference type="EMBL" id="JAGPXC010000014">
    <property type="protein sequence ID" value="KAH6639961.1"/>
    <property type="molecule type" value="Genomic_DNA"/>
</dbReference>
<dbReference type="Gene3D" id="3.40.50.720">
    <property type="entry name" value="NAD(P)-binding Rossmann-like Domain"/>
    <property type="match status" value="1"/>
</dbReference>
<evidence type="ECO:0000313" key="10">
    <source>
        <dbReference type="Proteomes" id="UP000758603"/>
    </source>
</evidence>
<accession>A0A9P8RI22</accession>